<dbReference type="InterPro" id="IPR014937">
    <property type="entry name" value="DUF1810"/>
</dbReference>
<accession>A0A1G4SG61</accession>
<sequence length="141" mass="15677">MRPDHDLNRFVSAQAPVYAQALAELRGGRKTSHWMWFIFPQLSSLGRSARAQYYGISGLSEARAYLDHPLLGERLRACTRIVIDTQAASLHQIFGTPDDLKFCSSMTLFSRAAGDATLFDDALDRWCGGPDKATLRLLESA</sequence>
<protein>
    <submittedName>
        <fullName evidence="1">Uncharacterized protein, DUF1810 family</fullName>
    </submittedName>
</protein>
<dbReference type="AlphaFoldDB" id="A0A1G4SG61"/>
<dbReference type="PIRSF" id="PIRSF008546">
    <property type="entry name" value="UCP008546"/>
    <property type="match status" value="1"/>
</dbReference>
<dbReference type="Pfam" id="PF08837">
    <property type="entry name" value="DUF1810"/>
    <property type="match status" value="1"/>
</dbReference>
<dbReference type="STRING" id="260084.SAMN02927928_2663"/>
<proteinExistence type="predicted"/>
<name>A0A1G4SG61_9CAUL</name>
<dbReference type="InterPro" id="IPR036287">
    <property type="entry name" value="Rv1873-like_sf"/>
</dbReference>
<dbReference type="EMBL" id="FMTS01000004">
    <property type="protein sequence ID" value="SCW68048.1"/>
    <property type="molecule type" value="Genomic_DNA"/>
</dbReference>
<keyword evidence="2" id="KW-1185">Reference proteome</keyword>
<organism evidence="1 2">
    <name type="scientific">Asticcacaulis taihuensis</name>
    <dbReference type="NCBI Taxonomy" id="260084"/>
    <lineage>
        <taxon>Bacteria</taxon>
        <taxon>Pseudomonadati</taxon>
        <taxon>Pseudomonadota</taxon>
        <taxon>Alphaproteobacteria</taxon>
        <taxon>Caulobacterales</taxon>
        <taxon>Caulobacteraceae</taxon>
        <taxon>Asticcacaulis</taxon>
    </lineage>
</organism>
<dbReference type="OrthoDB" id="9801870at2"/>
<dbReference type="Proteomes" id="UP000199150">
    <property type="component" value="Unassembled WGS sequence"/>
</dbReference>
<gene>
    <name evidence="1" type="ORF">SAMN02927928_2663</name>
</gene>
<dbReference type="RefSeq" id="WP_090648793.1">
    <property type="nucleotide sequence ID" value="NZ_CBCRYE010000002.1"/>
</dbReference>
<dbReference type="Gene3D" id="1.25.40.380">
    <property type="entry name" value="Protein of unknown function DUF1810"/>
    <property type="match status" value="1"/>
</dbReference>
<reference evidence="2" key="1">
    <citation type="submission" date="2016-10" db="EMBL/GenBank/DDBJ databases">
        <authorList>
            <person name="Varghese N."/>
            <person name="Submissions S."/>
        </authorList>
    </citation>
    <scope>NUCLEOTIDE SEQUENCE [LARGE SCALE GENOMIC DNA]</scope>
    <source>
        <strain evidence="2">CGMCC 1.3431</strain>
    </source>
</reference>
<evidence type="ECO:0000313" key="2">
    <source>
        <dbReference type="Proteomes" id="UP000199150"/>
    </source>
</evidence>
<dbReference type="SUPFAM" id="SSF140736">
    <property type="entry name" value="Rv1873-like"/>
    <property type="match status" value="1"/>
</dbReference>
<evidence type="ECO:0000313" key="1">
    <source>
        <dbReference type="EMBL" id="SCW68048.1"/>
    </source>
</evidence>